<feature type="non-terminal residue" evidence="2">
    <location>
        <position position="1"/>
    </location>
</feature>
<organism evidence="2 3">
    <name type="scientific">Mycena citricolor</name>
    <dbReference type="NCBI Taxonomy" id="2018698"/>
    <lineage>
        <taxon>Eukaryota</taxon>
        <taxon>Fungi</taxon>
        <taxon>Dikarya</taxon>
        <taxon>Basidiomycota</taxon>
        <taxon>Agaricomycotina</taxon>
        <taxon>Agaricomycetes</taxon>
        <taxon>Agaricomycetidae</taxon>
        <taxon>Agaricales</taxon>
        <taxon>Marasmiineae</taxon>
        <taxon>Mycenaceae</taxon>
        <taxon>Mycena</taxon>
    </lineage>
</organism>
<accession>A0AAD2HEW0</accession>
<feature type="compositionally biased region" description="Low complexity" evidence="1">
    <location>
        <begin position="1"/>
        <end position="23"/>
    </location>
</feature>
<feature type="non-terminal residue" evidence="2">
    <location>
        <position position="110"/>
    </location>
</feature>
<protein>
    <submittedName>
        <fullName evidence="2">Uncharacterized protein</fullName>
    </submittedName>
</protein>
<dbReference type="Proteomes" id="UP001295794">
    <property type="component" value="Unassembled WGS sequence"/>
</dbReference>
<evidence type="ECO:0000313" key="2">
    <source>
        <dbReference type="EMBL" id="CAK5273515.1"/>
    </source>
</evidence>
<reference evidence="2" key="1">
    <citation type="submission" date="2023-11" db="EMBL/GenBank/DDBJ databases">
        <authorList>
            <person name="De Vega J J."/>
            <person name="De Vega J J."/>
        </authorList>
    </citation>
    <scope>NUCLEOTIDE SEQUENCE</scope>
</reference>
<evidence type="ECO:0000256" key="1">
    <source>
        <dbReference type="SAM" id="MobiDB-lite"/>
    </source>
</evidence>
<keyword evidence="3" id="KW-1185">Reference proteome</keyword>
<name>A0AAD2HEW0_9AGAR</name>
<proteinExistence type="predicted"/>
<comment type="caution">
    <text evidence="2">The sequence shown here is derived from an EMBL/GenBank/DDBJ whole genome shotgun (WGS) entry which is preliminary data.</text>
</comment>
<sequence>TICPDSPSNSSSNTPPAATTADTQQHISLLSGDVQPLPLYKIVVPAKLLGNASRAALVSQNEQLRGLLDEASAELERGYAHMVLMNTEHQRVRQQLYGKKKERRAYNTGA</sequence>
<feature type="region of interest" description="Disordered" evidence="1">
    <location>
        <begin position="1"/>
        <end position="25"/>
    </location>
</feature>
<dbReference type="AlphaFoldDB" id="A0AAD2HEW0"/>
<dbReference type="EMBL" id="CAVNYO010000397">
    <property type="protein sequence ID" value="CAK5273515.1"/>
    <property type="molecule type" value="Genomic_DNA"/>
</dbReference>
<gene>
    <name evidence="2" type="ORF">MYCIT1_LOCUS20042</name>
</gene>
<evidence type="ECO:0000313" key="3">
    <source>
        <dbReference type="Proteomes" id="UP001295794"/>
    </source>
</evidence>